<name>A0A4Y2LEZ8_ARAVE</name>
<organism evidence="1 2">
    <name type="scientific">Araneus ventricosus</name>
    <name type="common">Orbweaver spider</name>
    <name type="synonym">Epeira ventricosa</name>
    <dbReference type="NCBI Taxonomy" id="182803"/>
    <lineage>
        <taxon>Eukaryota</taxon>
        <taxon>Metazoa</taxon>
        <taxon>Ecdysozoa</taxon>
        <taxon>Arthropoda</taxon>
        <taxon>Chelicerata</taxon>
        <taxon>Arachnida</taxon>
        <taxon>Araneae</taxon>
        <taxon>Araneomorphae</taxon>
        <taxon>Entelegynae</taxon>
        <taxon>Araneoidea</taxon>
        <taxon>Araneidae</taxon>
        <taxon>Araneus</taxon>
    </lineage>
</organism>
<dbReference type="EMBL" id="BGPR01005754">
    <property type="protein sequence ID" value="GBN13124.1"/>
    <property type="molecule type" value="Genomic_DNA"/>
</dbReference>
<dbReference type="Proteomes" id="UP000499080">
    <property type="component" value="Unassembled WGS sequence"/>
</dbReference>
<evidence type="ECO:0000313" key="1">
    <source>
        <dbReference type="EMBL" id="GBN13124.1"/>
    </source>
</evidence>
<protein>
    <submittedName>
        <fullName evidence="1">Uncharacterized protein</fullName>
    </submittedName>
</protein>
<comment type="caution">
    <text evidence="1">The sequence shown here is derived from an EMBL/GenBank/DDBJ whole genome shotgun (WGS) entry which is preliminary data.</text>
</comment>
<accession>A0A4Y2LEZ8</accession>
<dbReference type="AlphaFoldDB" id="A0A4Y2LEZ8"/>
<gene>
    <name evidence="1" type="ORF">AVEN_257703_1</name>
</gene>
<proteinExistence type="predicted"/>
<keyword evidence="2" id="KW-1185">Reference proteome</keyword>
<evidence type="ECO:0000313" key="2">
    <source>
        <dbReference type="Proteomes" id="UP000499080"/>
    </source>
</evidence>
<dbReference type="OrthoDB" id="10421578at2759"/>
<sequence>MADLEAILYKNPWITYNDTIFHSRVVLTFPKNMIFAAQFLSHVLSLPVYRRYPYAERFDVYLLQNVDWKHTLIVLDHASRVLLALDPVLQLIQLERRLQYQQAANIFLVHFKYYLLPYSNTNGCGFWEFY</sequence>
<reference evidence="1 2" key="1">
    <citation type="journal article" date="2019" name="Sci. Rep.">
        <title>Orb-weaving spider Araneus ventricosus genome elucidates the spidroin gene catalogue.</title>
        <authorList>
            <person name="Kono N."/>
            <person name="Nakamura H."/>
            <person name="Ohtoshi R."/>
            <person name="Moran D.A.P."/>
            <person name="Shinohara A."/>
            <person name="Yoshida Y."/>
            <person name="Fujiwara M."/>
            <person name="Mori M."/>
            <person name="Tomita M."/>
            <person name="Arakawa K."/>
        </authorList>
    </citation>
    <scope>NUCLEOTIDE SEQUENCE [LARGE SCALE GENOMIC DNA]</scope>
</reference>